<evidence type="ECO:0000256" key="7">
    <source>
        <dbReference type="SAM" id="MobiDB-lite"/>
    </source>
</evidence>
<evidence type="ECO:0000256" key="1">
    <source>
        <dbReference type="ARBA" id="ARBA00002435"/>
    </source>
</evidence>
<feature type="compositionally biased region" description="Low complexity" evidence="7">
    <location>
        <begin position="97"/>
        <end position="111"/>
    </location>
</feature>
<dbReference type="WBParaSite" id="nOo.2.0.1.t05254-RA">
    <property type="protein sequence ID" value="nOo.2.0.1.t05254-RA"/>
    <property type="gene ID" value="nOo.2.0.1.g05254"/>
</dbReference>
<evidence type="ECO:0000256" key="5">
    <source>
        <dbReference type="ARBA" id="ARBA00046486"/>
    </source>
</evidence>
<organism evidence="10">
    <name type="scientific">Onchocerca ochengi</name>
    <name type="common">Filarial nematode worm</name>
    <dbReference type="NCBI Taxonomy" id="42157"/>
    <lineage>
        <taxon>Eukaryota</taxon>
        <taxon>Metazoa</taxon>
        <taxon>Ecdysozoa</taxon>
        <taxon>Nematoda</taxon>
        <taxon>Chromadorea</taxon>
        <taxon>Rhabditida</taxon>
        <taxon>Spirurina</taxon>
        <taxon>Spiruromorpha</taxon>
        <taxon>Filarioidea</taxon>
        <taxon>Onchocercidae</taxon>
        <taxon>Onchocerca</taxon>
    </lineage>
</organism>
<comment type="function">
    <text evidence="1">Component of ribonuclease P, a ribonucleoprotein complex that generates mature tRNA molecules by cleaving their 5'-ends.</text>
</comment>
<dbReference type="GO" id="GO:0030677">
    <property type="term" value="C:ribonuclease P complex"/>
    <property type="evidence" value="ECO:0007669"/>
    <property type="project" value="InterPro"/>
</dbReference>
<dbReference type="STRING" id="42157.A0A182EB24"/>
<dbReference type="PANTHER" id="PTHR13348:SF0">
    <property type="entry name" value="RIBONUCLEASE P PROTEIN SUBUNIT P29"/>
    <property type="match status" value="1"/>
</dbReference>
<dbReference type="Gene3D" id="2.30.30.210">
    <property type="entry name" value="Ribonuclease P/MRP, subunit p29"/>
    <property type="match status" value="1"/>
</dbReference>
<dbReference type="SUPFAM" id="SSF101744">
    <property type="entry name" value="Rof/RNase P subunit-like"/>
    <property type="match status" value="1"/>
</dbReference>
<evidence type="ECO:0000256" key="3">
    <source>
        <dbReference type="ARBA" id="ARBA00006181"/>
    </source>
</evidence>
<keyword evidence="6" id="KW-0175">Coiled coil</keyword>
<dbReference type="EMBL" id="UYRW01001355">
    <property type="protein sequence ID" value="VDK76637.1"/>
    <property type="molecule type" value="Genomic_DNA"/>
</dbReference>
<sequence>MNSMIKHNLFFCRSSPTATLHRSSTVAVRGYGHSFERSSNQNKRYTSSISLKRPLSPSLHSGIAQRGTKRVKDVTGRTNKIRKHSVLLARKDDMSSDESSSSTSGSSSSSSDDAEPAAYRLKKKVDDGLPTEGIPLSPEAVAEDVSSDEVENASDTPIHEPKKTSSAGNSRPASRKAVAECHESRIDDDDYVDNEAEKEERRAELLRQLKCVEEAIARKRSRPKMSAKASTSFEPLNPHKVFILEKRIKKETKIRRQPIKNFMKRRIVKSDMKKLKYSQFEPLYELWCDYFSTLVDGSGGQWDARVLKADYHGCMLMVAEAANPVQIGICGIVTRETRQTFMLITKQDRLLSAF</sequence>
<keyword evidence="9" id="KW-1185">Reference proteome</keyword>
<comment type="subunit">
    <text evidence="5">Component of nuclear RNase P and RNase MRP ribonucleoproteins. RNase P consists of a catalytic RNA moiety and 10 different protein chains; POP1, POP4, POP5, POP7, RPP14, RPP21, RPP25, RPP30, RPP38 and RPP40. Within the RNase P complex, POP1, POP7 and RPP25 form the 'finger' subcomplex, POP5, RPP14, RPP40 and homodimeric RPP30 form the 'palm' subcomplex, and RPP21, POP4 and RPP38 form the 'wrist' subcomplex. All subunits of the RNase P complex interact with the catalytic RNA. Several subunits of RNase P are also part of the RNase MRP complex. RNase MRP consists of a catalytic RNA moiety and about 8 protein subunits; POP1, POP7, RPP25, RPP30, RPP38, RPP40 and possibly also POP4 and POP5.</text>
</comment>
<name>A0A182EB24_ONCOC</name>
<dbReference type="GO" id="GO:0006364">
    <property type="term" value="P:rRNA processing"/>
    <property type="evidence" value="ECO:0007669"/>
    <property type="project" value="TreeGrafter"/>
</dbReference>
<reference evidence="8 9" key="2">
    <citation type="submission" date="2018-08" db="EMBL/GenBank/DDBJ databases">
        <authorList>
            <person name="Laetsch R D."/>
            <person name="Stevens L."/>
            <person name="Kumar S."/>
            <person name="Blaxter L. M."/>
        </authorList>
    </citation>
    <scope>NUCLEOTIDE SEQUENCE [LARGE SCALE GENOMIC DNA]</scope>
</reference>
<dbReference type="Proteomes" id="UP000271087">
    <property type="component" value="Unassembled WGS sequence"/>
</dbReference>
<dbReference type="InterPro" id="IPR023534">
    <property type="entry name" value="Rof/RNase_P-like"/>
</dbReference>
<dbReference type="GO" id="GO:0005634">
    <property type="term" value="C:nucleus"/>
    <property type="evidence" value="ECO:0007669"/>
    <property type="project" value="UniProtKB-SubCell"/>
</dbReference>
<feature type="compositionally biased region" description="Polar residues" evidence="7">
    <location>
        <begin position="37"/>
        <end position="50"/>
    </location>
</feature>
<evidence type="ECO:0000256" key="4">
    <source>
        <dbReference type="ARBA" id="ARBA00016225"/>
    </source>
</evidence>
<feature type="coiled-coil region" evidence="6">
    <location>
        <begin position="195"/>
        <end position="222"/>
    </location>
</feature>
<evidence type="ECO:0000256" key="2">
    <source>
        <dbReference type="ARBA" id="ARBA00004123"/>
    </source>
</evidence>
<feature type="region of interest" description="Disordered" evidence="7">
    <location>
        <begin position="36"/>
        <end position="186"/>
    </location>
</feature>
<evidence type="ECO:0000313" key="8">
    <source>
        <dbReference type="EMBL" id="VDK76637.1"/>
    </source>
</evidence>
<evidence type="ECO:0000313" key="10">
    <source>
        <dbReference type="WBParaSite" id="nOo.2.0.1.t05254-RA"/>
    </source>
</evidence>
<accession>A0A182EB24</accession>
<dbReference type="PANTHER" id="PTHR13348">
    <property type="entry name" value="RIBONUCLEASE P SUBUNIT P29"/>
    <property type="match status" value="1"/>
</dbReference>
<dbReference type="GO" id="GO:0033204">
    <property type="term" value="F:ribonuclease P RNA binding"/>
    <property type="evidence" value="ECO:0007669"/>
    <property type="project" value="InterPro"/>
</dbReference>
<protein>
    <recommendedName>
        <fullName evidence="4">Ribonuclease P protein subunit p29</fullName>
    </recommendedName>
</protein>
<feature type="compositionally biased region" description="Acidic residues" evidence="7">
    <location>
        <begin position="141"/>
        <end position="152"/>
    </location>
</feature>
<dbReference type="GO" id="GO:0001682">
    <property type="term" value="P:tRNA 5'-leader removal"/>
    <property type="evidence" value="ECO:0007669"/>
    <property type="project" value="InterPro"/>
</dbReference>
<dbReference type="Pfam" id="PF01868">
    <property type="entry name" value="RNase_P-MRP_p29"/>
    <property type="match status" value="1"/>
</dbReference>
<dbReference type="InterPro" id="IPR016848">
    <property type="entry name" value="RNase_P/MRP_Rpp29-subunit"/>
</dbReference>
<evidence type="ECO:0000256" key="6">
    <source>
        <dbReference type="SAM" id="Coils"/>
    </source>
</evidence>
<gene>
    <name evidence="8" type="ORF">NOO_LOCUS5254</name>
</gene>
<dbReference type="OrthoDB" id="124041at2759"/>
<reference evidence="10" key="1">
    <citation type="submission" date="2016-06" db="UniProtKB">
        <authorList>
            <consortium name="WormBaseParasite"/>
        </authorList>
    </citation>
    <scope>IDENTIFICATION</scope>
</reference>
<dbReference type="InterPro" id="IPR002730">
    <property type="entry name" value="Rpp29/RNP1"/>
</dbReference>
<dbReference type="GO" id="GO:0000172">
    <property type="term" value="C:ribonuclease MRP complex"/>
    <property type="evidence" value="ECO:0007669"/>
    <property type="project" value="InterPro"/>
</dbReference>
<dbReference type="AlphaFoldDB" id="A0A182EB24"/>
<evidence type="ECO:0000313" key="9">
    <source>
        <dbReference type="Proteomes" id="UP000271087"/>
    </source>
</evidence>
<comment type="similarity">
    <text evidence="3">Belongs to the eukaryotic/archaeal RNase P protein component 1 family.</text>
</comment>
<dbReference type="InterPro" id="IPR036980">
    <property type="entry name" value="RNase_P/MRP_Rpp29_sf"/>
</dbReference>
<proteinExistence type="inferred from homology"/>
<comment type="subcellular location">
    <subcellularLocation>
        <location evidence="2">Nucleus</location>
    </subcellularLocation>
</comment>